<dbReference type="CDD" id="cd06261">
    <property type="entry name" value="TM_PBP2"/>
    <property type="match status" value="2"/>
</dbReference>
<dbReference type="OrthoDB" id="9808531at2"/>
<dbReference type="GO" id="GO:0022857">
    <property type="term" value="F:transmembrane transporter activity"/>
    <property type="evidence" value="ECO:0007669"/>
    <property type="project" value="InterPro"/>
</dbReference>
<protein>
    <submittedName>
        <fullName evidence="11">Amino acid ABC transporter membrane protein 1 (PAAT family)</fullName>
    </submittedName>
</protein>
<dbReference type="InterPro" id="IPR035906">
    <property type="entry name" value="MetI-like_sf"/>
</dbReference>
<keyword evidence="12" id="KW-1185">Reference proteome</keyword>
<feature type="transmembrane region" description="Helical" evidence="9">
    <location>
        <begin position="358"/>
        <end position="383"/>
    </location>
</feature>
<dbReference type="AlphaFoldDB" id="A0A3E0DMB5"/>
<feature type="transmembrane region" description="Helical" evidence="9">
    <location>
        <begin position="334"/>
        <end position="352"/>
    </location>
</feature>
<evidence type="ECO:0000313" key="11">
    <source>
        <dbReference type="EMBL" id="REG83924.1"/>
    </source>
</evidence>
<feature type="domain" description="ABC transmembrane type-1" evidence="10">
    <location>
        <begin position="88"/>
        <end position="380"/>
    </location>
</feature>
<feature type="transmembrane region" description="Helical" evidence="9">
    <location>
        <begin position="181"/>
        <end position="202"/>
    </location>
</feature>
<evidence type="ECO:0000256" key="5">
    <source>
        <dbReference type="ARBA" id="ARBA00022692"/>
    </source>
</evidence>
<keyword evidence="7 9" id="KW-1133">Transmembrane helix</keyword>
<evidence type="ECO:0000256" key="7">
    <source>
        <dbReference type="ARBA" id="ARBA00022989"/>
    </source>
</evidence>
<evidence type="ECO:0000256" key="8">
    <source>
        <dbReference type="ARBA" id="ARBA00023136"/>
    </source>
</evidence>
<feature type="transmembrane region" description="Helical" evidence="9">
    <location>
        <begin position="260"/>
        <end position="279"/>
    </location>
</feature>
<dbReference type="EMBL" id="QUNG01000005">
    <property type="protein sequence ID" value="REG83924.1"/>
    <property type="molecule type" value="Genomic_DNA"/>
</dbReference>
<comment type="similarity">
    <text evidence="2">Belongs to the binding-protein-dependent transport system permease family. HisMQ subfamily.</text>
</comment>
<feature type="transmembrane region" description="Helical" evidence="9">
    <location>
        <begin position="83"/>
        <end position="112"/>
    </location>
</feature>
<dbReference type="PANTHER" id="PTHR30614">
    <property type="entry name" value="MEMBRANE COMPONENT OF AMINO ACID ABC TRANSPORTER"/>
    <property type="match status" value="1"/>
</dbReference>
<accession>A0A3E0DMB5</accession>
<dbReference type="Proteomes" id="UP000256542">
    <property type="component" value="Unassembled WGS sequence"/>
</dbReference>
<keyword evidence="6" id="KW-0029">Amino-acid transport</keyword>
<dbReference type="InterPro" id="IPR010065">
    <property type="entry name" value="AA_ABC_transptr_permease_3TM"/>
</dbReference>
<evidence type="ECO:0000259" key="10">
    <source>
        <dbReference type="PROSITE" id="PS50928"/>
    </source>
</evidence>
<dbReference type="InterPro" id="IPR000515">
    <property type="entry name" value="MetI-like"/>
</dbReference>
<dbReference type="Gene3D" id="1.10.3720.10">
    <property type="entry name" value="MetI-like"/>
    <property type="match status" value="2"/>
</dbReference>
<dbReference type="InterPro" id="IPR043429">
    <property type="entry name" value="ArtM/GltK/GlnP/TcyL/YhdX-like"/>
</dbReference>
<feature type="transmembrane region" description="Helical" evidence="9">
    <location>
        <begin position="214"/>
        <end position="240"/>
    </location>
</feature>
<evidence type="ECO:0000256" key="6">
    <source>
        <dbReference type="ARBA" id="ARBA00022970"/>
    </source>
</evidence>
<keyword evidence="4" id="KW-1003">Cell membrane</keyword>
<reference evidence="11 12" key="1">
    <citation type="submission" date="2018-08" db="EMBL/GenBank/DDBJ databases">
        <title>Genomic Encyclopedia of Type Strains, Phase III (KMG-III): the genomes of soil and plant-associated and newly described type strains.</title>
        <authorList>
            <person name="Whitman W."/>
        </authorList>
    </citation>
    <scope>NUCLEOTIDE SEQUENCE [LARGE SCALE GENOMIC DNA]</scope>
    <source>
        <strain evidence="11 12">CECT 7375</strain>
    </source>
</reference>
<dbReference type="Pfam" id="PF00528">
    <property type="entry name" value="BPD_transp_1"/>
    <property type="match status" value="1"/>
</dbReference>
<evidence type="ECO:0000256" key="3">
    <source>
        <dbReference type="ARBA" id="ARBA00022448"/>
    </source>
</evidence>
<evidence type="ECO:0000256" key="1">
    <source>
        <dbReference type="ARBA" id="ARBA00004429"/>
    </source>
</evidence>
<dbReference type="NCBIfam" id="TIGR01726">
    <property type="entry name" value="HEQRo_perm_3TM"/>
    <property type="match status" value="1"/>
</dbReference>
<dbReference type="PANTHER" id="PTHR30614:SF37">
    <property type="entry name" value="AMINO-ACID ABC TRANSPORTER PERMEASE PROTEIN YHDX-RELATED"/>
    <property type="match status" value="1"/>
</dbReference>
<evidence type="ECO:0000256" key="2">
    <source>
        <dbReference type="ARBA" id="ARBA00010072"/>
    </source>
</evidence>
<dbReference type="RefSeq" id="WP_115897597.1">
    <property type="nucleotide sequence ID" value="NZ_QUNG01000005.1"/>
</dbReference>
<evidence type="ECO:0000256" key="9">
    <source>
        <dbReference type="RuleBase" id="RU363032"/>
    </source>
</evidence>
<evidence type="ECO:0000256" key="4">
    <source>
        <dbReference type="ARBA" id="ARBA00022475"/>
    </source>
</evidence>
<comment type="caution">
    <text evidence="11">The sequence shown here is derived from an EMBL/GenBank/DDBJ whole genome shotgun (WGS) entry which is preliminary data.</text>
</comment>
<comment type="subcellular location">
    <subcellularLocation>
        <location evidence="1">Cell inner membrane</location>
        <topology evidence="1">Multi-pass membrane protein</topology>
    </subcellularLocation>
    <subcellularLocation>
        <location evidence="9">Cell membrane</location>
        <topology evidence="9">Multi-pass membrane protein</topology>
    </subcellularLocation>
</comment>
<gene>
    <name evidence="11" type="ORF">DFP81_105290</name>
</gene>
<proteinExistence type="inferred from homology"/>
<evidence type="ECO:0000313" key="12">
    <source>
        <dbReference type="Proteomes" id="UP000256542"/>
    </source>
</evidence>
<dbReference type="PROSITE" id="PS50928">
    <property type="entry name" value="ABC_TM1"/>
    <property type="match status" value="1"/>
</dbReference>
<keyword evidence="8 9" id="KW-0472">Membrane</keyword>
<organism evidence="11 12">
    <name type="scientific">Marinomonas pollencensis</name>
    <dbReference type="NCBI Taxonomy" id="491954"/>
    <lineage>
        <taxon>Bacteria</taxon>
        <taxon>Pseudomonadati</taxon>
        <taxon>Pseudomonadota</taxon>
        <taxon>Gammaproteobacteria</taxon>
        <taxon>Oceanospirillales</taxon>
        <taxon>Oceanospirillaceae</taxon>
        <taxon>Marinomonas</taxon>
    </lineage>
</organism>
<keyword evidence="5 9" id="KW-0812">Transmembrane</keyword>
<feature type="transmembrane region" description="Helical" evidence="9">
    <location>
        <begin position="133"/>
        <end position="153"/>
    </location>
</feature>
<name>A0A3E0DMB5_9GAMM</name>
<dbReference type="GO" id="GO:0043190">
    <property type="term" value="C:ATP-binding cassette (ABC) transporter complex"/>
    <property type="evidence" value="ECO:0007669"/>
    <property type="project" value="InterPro"/>
</dbReference>
<keyword evidence="3 9" id="KW-0813">Transport</keyword>
<sequence length="392" mass="43073">MSNIKNIPSNKSFLNDAGNRSLIFQIVLLAVVVFVGYYLFSNLQANLENRGISTGFSFLNEPAGFPILIHLVSYTESSTYGRAFLVALINTFVISLLGIILATIIGVVMGLARLSKNWLVARLATVYIETMRNIPLLLQMFFWYFAVLAALPVPRNSYEFADFLLNKRGIYSPNPIAQDGFGLVIIGFILSIALAIGVIVWAKKRQTRTGLWFPAYWSSLGIILGVTFLFFAAAGFPLEFDLPQKSRFNVTGGMVLPPEFVAVLVALSTYTGAFIAEIVRAGILSVNWGQTEAARSLGLRDSLTQRLIVLPQALRVIIPPLTSQYLNLAKNSSLGAAIAYPELVAVIMGTTLNQTGQAIETIGLCMLVYGSLSLSISLFMNWYNKKMSLIER</sequence>
<dbReference type="SUPFAM" id="SSF161098">
    <property type="entry name" value="MetI-like"/>
    <property type="match status" value="2"/>
</dbReference>
<dbReference type="GO" id="GO:0006865">
    <property type="term" value="P:amino acid transport"/>
    <property type="evidence" value="ECO:0007669"/>
    <property type="project" value="UniProtKB-KW"/>
</dbReference>
<feature type="transmembrane region" description="Helical" evidence="9">
    <location>
        <begin position="21"/>
        <end position="40"/>
    </location>
</feature>